<organism evidence="1">
    <name type="scientific">Pithovirus LCPAC406</name>
    <dbReference type="NCBI Taxonomy" id="2506599"/>
    <lineage>
        <taxon>Viruses</taxon>
        <taxon>Pithoviruses</taxon>
    </lineage>
</organism>
<dbReference type="EMBL" id="MK500613">
    <property type="protein sequence ID" value="QBK94084.1"/>
    <property type="molecule type" value="Genomic_DNA"/>
</dbReference>
<reference evidence="1" key="1">
    <citation type="journal article" date="2019" name="MBio">
        <title>Virus Genomes from Deep Sea Sediments Expand the Ocean Megavirome and Support Independent Origins of Viral Gigantism.</title>
        <authorList>
            <person name="Backstrom D."/>
            <person name="Yutin N."/>
            <person name="Jorgensen S.L."/>
            <person name="Dharamshi J."/>
            <person name="Homa F."/>
            <person name="Zaremba-Niedwiedzka K."/>
            <person name="Spang A."/>
            <person name="Wolf Y.I."/>
            <person name="Koonin E.V."/>
            <person name="Ettema T.J."/>
        </authorList>
    </citation>
    <scope>NUCLEOTIDE SEQUENCE</scope>
</reference>
<evidence type="ECO:0008006" key="2">
    <source>
        <dbReference type="Google" id="ProtNLM"/>
    </source>
</evidence>
<accession>A0A481ZDT5</accession>
<proteinExistence type="predicted"/>
<protein>
    <recommendedName>
        <fullName evidence="2">Ankyrin repeat protein</fullName>
    </recommendedName>
</protein>
<gene>
    <name evidence="1" type="ORF">LCPAC406_03980</name>
</gene>
<name>A0A481ZDT5_9VIRU</name>
<sequence length="146" mass="16537">MTERWKLVKKLIDDEDFKAFQDIESGEDYLPIYMEYAAEKGRFDIVRYIGLKPLNFWDKCALGAAKGGHIDIFKYAESKGVSNTALIDSVSQHGAKSEIVEYCISKGYVTSDYLQRVRSTHFGRISYTVTGYLAAIHSFESSKPSI</sequence>
<evidence type="ECO:0000313" key="1">
    <source>
        <dbReference type="EMBL" id="QBK94084.1"/>
    </source>
</evidence>